<keyword evidence="1 2" id="KW-0238">DNA-binding</keyword>
<dbReference type="InterPro" id="IPR000424">
    <property type="entry name" value="Primosome_PriB/ssb"/>
</dbReference>
<accession>A0A6M0RD66</accession>
<keyword evidence="5" id="KW-1185">Reference proteome</keyword>
<dbReference type="Proteomes" id="UP000473885">
    <property type="component" value="Unassembled WGS sequence"/>
</dbReference>
<proteinExistence type="inferred from homology"/>
<dbReference type="PROSITE" id="PS50935">
    <property type="entry name" value="SSB"/>
    <property type="match status" value="1"/>
</dbReference>
<evidence type="ECO:0000256" key="2">
    <source>
        <dbReference type="HAMAP-Rule" id="MF_00984"/>
    </source>
</evidence>
<name>A0A6M0RD66_9CLOT</name>
<dbReference type="CDD" id="cd04496">
    <property type="entry name" value="SSB_OBF"/>
    <property type="match status" value="1"/>
</dbReference>
<sequence>MNKVMLIGRLTRDAEIREIKEREISFLKFTLAVSRYYDKQNNKTDYIPVIVWGKHAKAIEKYMLKGKLVSVIGKIQTKSYEDKNGFRRKIVEVVSNEIKFLDPKKLENVVNS</sequence>
<gene>
    <name evidence="4" type="ORF">FDF74_08245</name>
</gene>
<dbReference type="SUPFAM" id="SSF50249">
    <property type="entry name" value="Nucleic acid-binding proteins"/>
    <property type="match status" value="1"/>
</dbReference>
<comment type="caution">
    <text evidence="4">The sequence shown here is derived from an EMBL/GenBank/DDBJ whole genome shotgun (WGS) entry which is preliminary data.</text>
</comment>
<dbReference type="InterPro" id="IPR012340">
    <property type="entry name" value="NA-bd_OB-fold"/>
</dbReference>
<dbReference type="NCBIfam" id="TIGR00621">
    <property type="entry name" value="ssb"/>
    <property type="match status" value="1"/>
</dbReference>
<evidence type="ECO:0000256" key="3">
    <source>
        <dbReference type="PIRNR" id="PIRNR002070"/>
    </source>
</evidence>
<dbReference type="AlphaFoldDB" id="A0A6M0RD66"/>
<dbReference type="PANTHER" id="PTHR10302:SF27">
    <property type="entry name" value="SINGLE-STRANDED DNA-BINDING PROTEIN"/>
    <property type="match status" value="1"/>
</dbReference>
<evidence type="ECO:0000313" key="5">
    <source>
        <dbReference type="Proteomes" id="UP000473885"/>
    </source>
</evidence>
<dbReference type="RefSeq" id="WP_050608125.1">
    <property type="nucleotide sequence ID" value="NZ_CABKUB010000006.1"/>
</dbReference>
<dbReference type="HAMAP" id="MF_00984">
    <property type="entry name" value="SSB"/>
    <property type="match status" value="1"/>
</dbReference>
<evidence type="ECO:0000313" key="4">
    <source>
        <dbReference type="EMBL" id="NEZ47198.1"/>
    </source>
</evidence>
<dbReference type="EMBL" id="SXDP01000005">
    <property type="protein sequence ID" value="NEZ47198.1"/>
    <property type="molecule type" value="Genomic_DNA"/>
</dbReference>
<organism evidence="4 5">
    <name type="scientific">Clostridium niameyense</name>
    <dbReference type="NCBI Taxonomy" id="1622073"/>
    <lineage>
        <taxon>Bacteria</taxon>
        <taxon>Bacillati</taxon>
        <taxon>Bacillota</taxon>
        <taxon>Clostridia</taxon>
        <taxon>Eubacteriales</taxon>
        <taxon>Clostridiaceae</taxon>
        <taxon>Clostridium</taxon>
    </lineage>
</organism>
<reference evidence="4 5" key="1">
    <citation type="submission" date="2019-04" db="EMBL/GenBank/DDBJ databases">
        <title>Genome sequencing of Clostridium botulinum Groups I-IV and Clostridium butyricum.</title>
        <authorList>
            <person name="Brunt J."/>
            <person name="Van Vliet A.H.M."/>
            <person name="Stringer S.C."/>
            <person name="Carter A.T."/>
            <person name="Peck M.W."/>
        </authorList>
    </citation>
    <scope>NUCLEOTIDE SEQUENCE [LARGE SCALE GENOMIC DNA]</scope>
    <source>
        <strain evidence="4 5">IFR 18/094</strain>
    </source>
</reference>
<dbReference type="Pfam" id="PF00436">
    <property type="entry name" value="SSB"/>
    <property type="match status" value="1"/>
</dbReference>
<dbReference type="GO" id="GO:0006260">
    <property type="term" value="P:DNA replication"/>
    <property type="evidence" value="ECO:0007669"/>
    <property type="project" value="InterPro"/>
</dbReference>
<comment type="subunit">
    <text evidence="2">Homotetramer.</text>
</comment>
<protein>
    <recommendedName>
        <fullName evidence="2 3">Single-stranded DNA-binding protein</fullName>
        <shortName evidence="2">SSB</shortName>
    </recommendedName>
</protein>
<evidence type="ECO:0000256" key="1">
    <source>
        <dbReference type="ARBA" id="ARBA00023125"/>
    </source>
</evidence>
<dbReference type="PANTHER" id="PTHR10302">
    <property type="entry name" value="SINGLE-STRANDED DNA-BINDING PROTEIN"/>
    <property type="match status" value="1"/>
</dbReference>
<dbReference type="OrthoDB" id="9809878at2"/>
<dbReference type="GO" id="GO:0003697">
    <property type="term" value="F:single-stranded DNA binding"/>
    <property type="evidence" value="ECO:0007669"/>
    <property type="project" value="UniProtKB-UniRule"/>
</dbReference>
<dbReference type="PIRSF" id="PIRSF002070">
    <property type="entry name" value="SSB"/>
    <property type="match status" value="1"/>
</dbReference>
<comment type="caution">
    <text evidence="2">Lacks conserved residue(s) required for the propagation of feature annotation.</text>
</comment>
<dbReference type="GO" id="GO:0009295">
    <property type="term" value="C:nucleoid"/>
    <property type="evidence" value="ECO:0007669"/>
    <property type="project" value="TreeGrafter"/>
</dbReference>
<dbReference type="Gene3D" id="2.40.50.140">
    <property type="entry name" value="Nucleic acid-binding proteins"/>
    <property type="match status" value="1"/>
</dbReference>
<dbReference type="InterPro" id="IPR011344">
    <property type="entry name" value="ssDNA-bd"/>
</dbReference>